<evidence type="ECO:0000313" key="3">
    <source>
        <dbReference type="Proteomes" id="UP000664521"/>
    </source>
</evidence>
<dbReference type="GO" id="GO:0005524">
    <property type="term" value="F:ATP binding"/>
    <property type="evidence" value="ECO:0007669"/>
    <property type="project" value="InterPro"/>
</dbReference>
<dbReference type="InterPro" id="IPR053235">
    <property type="entry name" value="Ser_Thr_kinase"/>
</dbReference>
<dbReference type="InterPro" id="IPR008271">
    <property type="entry name" value="Ser/Thr_kinase_AS"/>
</dbReference>
<dbReference type="SUPFAM" id="SSF56112">
    <property type="entry name" value="Protein kinase-like (PK-like)"/>
    <property type="match status" value="1"/>
</dbReference>
<dbReference type="OrthoDB" id="4062651at2759"/>
<dbReference type="PROSITE" id="PS50011">
    <property type="entry name" value="PROTEIN_KINASE_DOM"/>
    <property type="match status" value="1"/>
</dbReference>
<dbReference type="EMBL" id="CAJPDS010000014">
    <property type="protein sequence ID" value="CAF9914384.1"/>
    <property type="molecule type" value="Genomic_DNA"/>
</dbReference>
<comment type="caution">
    <text evidence="2">The sequence shown here is derived from an EMBL/GenBank/DDBJ whole genome shotgun (WGS) entry which is preliminary data.</text>
</comment>
<dbReference type="InterPro" id="IPR011009">
    <property type="entry name" value="Kinase-like_dom_sf"/>
</dbReference>
<dbReference type="Proteomes" id="UP000664521">
    <property type="component" value="Unassembled WGS sequence"/>
</dbReference>
<dbReference type="InterPro" id="IPR000719">
    <property type="entry name" value="Prot_kinase_dom"/>
</dbReference>
<name>A0A8H3EZQ5_9LECA</name>
<feature type="domain" description="Protein kinase" evidence="1">
    <location>
        <begin position="272"/>
        <end position="559"/>
    </location>
</feature>
<gene>
    <name evidence="2" type="ORF">HETSPECPRED_001967</name>
</gene>
<dbReference type="SMART" id="SM00220">
    <property type="entry name" value="S_TKc"/>
    <property type="match status" value="1"/>
</dbReference>
<dbReference type="CDD" id="cd00180">
    <property type="entry name" value="PKc"/>
    <property type="match status" value="1"/>
</dbReference>
<dbReference type="PROSITE" id="PS00108">
    <property type="entry name" value="PROTEIN_KINASE_ST"/>
    <property type="match status" value="1"/>
</dbReference>
<protein>
    <recommendedName>
        <fullName evidence="1">Protein kinase domain-containing protein</fullName>
    </recommendedName>
</protein>
<proteinExistence type="predicted"/>
<sequence>MATSSTSWHSLLPTRKSKLSEEGCKIDESVCDEASFVNAFRKLCTEKKENSPVQFINPLVFSCKKIHPFVEAIAEPIPALSPSDLKGLVWGATYAVIKASTLKYLIWLSLICSKYGAKDRSKLRAVVDLLVELNNALIPIEVDGGLQPHNAALQQPLQVWFEVYTDAYPHVVAVIKEHGQGMRYPQLGSSDTRVLTFQIDTASKLIARSSLDEYIRERTRRFEECKEDYLQQTVEEKAKQEQRRQEEGRRWGQEPLVQERALADHRDLDIGFTWIKRIAGGHCSSVDKVQERTTKEYFACKTIYFSEASSKAEAVNLEKKAKEEVKIMKKLRHEHIASVLFHVQRKDSISILMTPIADKDLRQYLNDCISEGFPLTMVDPIFRWFGSLLQALDHAHLRKIRHRDIKPANILIEGGQPYLADFGLALDFTKQETSSTRSIDVQGTPVYYAPESSPGGDHGPPADVFALGCVFSEMLTVANKRTLQDFLNYRYSEEDSIYGHYAFHKKLPRVKSWINGFSKGDRNERLVFTIEGMIQDDIGKRMTARKALESLMSDTGLFINNDCLRVSTDSAD</sequence>
<reference evidence="2" key="1">
    <citation type="submission" date="2021-03" db="EMBL/GenBank/DDBJ databases">
        <authorList>
            <person name="Tagirdzhanova G."/>
        </authorList>
    </citation>
    <scope>NUCLEOTIDE SEQUENCE</scope>
</reference>
<dbReference type="Gene3D" id="1.10.510.10">
    <property type="entry name" value="Transferase(Phosphotransferase) domain 1"/>
    <property type="match status" value="1"/>
</dbReference>
<dbReference type="Pfam" id="PF00069">
    <property type="entry name" value="Pkinase"/>
    <property type="match status" value="1"/>
</dbReference>
<organism evidence="2 3">
    <name type="scientific">Heterodermia speciosa</name>
    <dbReference type="NCBI Taxonomy" id="116794"/>
    <lineage>
        <taxon>Eukaryota</taxon>
        <taxon>Fungi</taxon>
        <taxon>Dikarya</taxon>
        <taxon>Ascomycota</taxon>
        <taxon>Pezizomycotina</taxon>
        <taxon>Lecanoromycetes</taxon>
        <taxon>OSLEUM clade</taxon>
        <taxon>Lecanoromycetidae</taxon>
        <taxon>Caliciales</taxon>
        <taxon>Physciaceae</taxon>
        <taxon>Heterodermia</taxon>
    </lineage>
</organism>
<evidence type="ECO:0000313" key="2">
    <source>
        <dbReference type="EMBL" id="CAF9914384.1"/>
    </source>
</evidence>
<dbReference type="AlphaFoldDB" id="A0A8H3EZQ5"/>
<dbReference type="GO" id="GO:0004674">
    <property type="term" value="F:protein serine/threonine kinase activity"/>
    <property type="evidence" value="ECO:0007669"/>
    <property type="project" value="TreeGrafter"/>
</dbReference>
<dbReference type="PANTHER" id="PTHR24361:SF613">
    <property type="entry name" value="NUCLEAR RECEPTOR-BINDING PROTEIN-RELATED"/>
    <property type="match status" value="1"/>
</dbReference>
<dbReference type="GO" id="GO:0005737">
    <property type="term" value="C:cytoplasm"/>
    <property type="evidence" value="ECO:0007669"/>
    <property type="project" value="TreeGrafter"/>
</dbReference>
<dbReference type="PANTHER" id="PTHR24361">
    <property type="entry name" value="MITOGEN-ACTIVATED KINASE KINASE KINASE"/>
    <property type="match status" value="1"/>
</dbReference>
<accession>A0A8H3EZQ5</accession>
<keyword evidence="3" id="KW-1185">Reference proteome</keyword>
<evidence type="ECO:0000259" key="1">
    <source>
        <dbReference type="PROSITE" id="PS50011"/>
    </source>
</evidence>